<evidence type="ECO:0000259" key="6">
    <source>
        <dbReference type="Pfam" id="PF25876"/>
    </source>
</evidence>
<dbReference type="PANTHER" id="PTHR30386">
    <property type="entry name" value="MEMBRANE FUSION SUBUNIT OF EMRAB-TOLC MULTIDRUG EFFLUX PUMP"/>
    <property type="match status" value="1"/>
</dbReference>
<keyword evidence="4 5" id="KW-0472">Membrane</keyword>
<evidence type="ECO:0000256" key="3">
    <source>
        <dbReference type="ARBA" id="ARBA00022989"/>
    </source>
</evidence>
<dbReference type="EMBL" id="SGIU01000002">
    <property type="protein sequence ID" value="TAI48089.1"/>
    <property type="molecule type" value="Genomic_DNA"/>
</dbReference>
<dbReference type="InterPro" id="IPR058624">
    <property type="entry name" value="MdtA-like_HH"/>
</dbReference>
<evidence type="ECO:0000256" key="2">
    <source>
        <dbReference type="ARBA" id="ARBA00022692"/>
    </source>
</evidence>
<dbReference type="RefSeq" id="WP_130615494.1">
    <property type="nucleotide sequence ID" value="NZ_SGIU01000002.1"/>
</dbReference>
<accession>A0A4Q8QI13</accession>
<dbReference type="Gene3D" id="1.10.287.470">
    <property type="entry name" value="Helix hairpin bin"/>
    <property type="match status" value="1"/>
</dbReference>
<proteinExistence type="predicted"/>
<feature type="transmembrane region" description="Helical" evidence="5">
    <location>
        <begin position="28"/>
        <end position="50"/>
    </location>
</feature>
<sequence>MPEKESKDNLYIRSEEVQEILTNPPSWIVRWGITLIFLFTFIVLVLSFIIKYPDFVSAKIIVTTERPAEQLKARQSGAIDTIFIENRQSVKPNQRLAILKNTANYKDVYFLKSIIDTLDFTLNDFSFPIELIVDLNLGDIEIAYIDFEKSYVEYYLLKDLEPYVYKLESNAQSLAEIKTQLISQIKQKQLLEREQKLAKVDFERHKQLFERGVISQQEYESKELEFIQMQKQISTMAISISQMRGAISSANEALKSTQLNEREESTRFLRNLAQSYNALQKSIRDWEHAFVLSSSIDGIVSFQEYWGVNQNVTIGDVVFSVLPKNTSNLVGKSTIASQNSGKVTVGQKVLIKLDNYPYQQFGMLVGFVENISISPNADEQYFVYISLPNGTKTSYGQKLVFDQELLGNAEIITEDLSVAERLFYKFKEVFKYR</sequence>
<gene>
    <name evidence="7" type="ORF">EW142_15695</name>
</gene>
<dbReference type="AlphaFoldDB" id="A0A4Q8QI13"/>
<comment type="caution">
    <text evidence="7">The sequence shown here is derived from an EMBL/GenBank/DDBJ whole genome shotgun (WGS) entry which is preliminary data.</text>
</comment>
<evidence type="ECO:0000313" key="8">
    <source>
        <dbReference type="Proteomes" id="UP000291981"/>
    </source>
</evidence>
<dbReference type="GO" id="GO:0016020">
    <property type="term" value="C:membrane"/>
    <property type="evidence" value="ECO:0007669"/>
    <property type="project" value="UniProtKB-SubCell"/>
</dbReference>
<dbReference type="Proteomes" id="UP000291981">
    <property type="component" value="Unassembled WGS sequence"/>
</dbReference>
<dbReference type="InterPro" id="IPR050739">
    <property type="entry name" value="MFP"/>
</dbReference>
<keyword evidence="8" id="KW-1185">Reference proteome</keyword>
<keyword evidence="3 5" id="KW-1133">Transmembrane helix</keyword>
<reference evidence="7 8" key="1">
    <citation type="submission" date="2019-02" db="EMBL/GenBank/DDBJ databases">
        <title>Draft genome sequence of Muricauda sp. 176CP4-71.</title>
        <authorList>
            <person name="Park J.-S."/>
        </authorList>
    </citation>
    <scope>NUCLEOTIDE SEQUENCE [LARGE SCALE GENOMIC DNA]</scope>
    <source>
        <strain evidence="7 8">176CP4-71</strain>
    </source>
</reference>
<comment type="subcellular location">
    <subcellularLocation>
        <location evidence="1">Membrane</location>
        <topology evidence="1">Single-pass membrane protein</topology>
    </subcellularLocation>
</comment>
<protein>
    <submittedName>
        <fullName evidence="7">HlyD family efflux transporter periplasmic adaptor subunit</fullName>
    </submittedName>
</protein>
<name>A0A4Q8QI13_9FLAO</name>
<feature type="domain" description="Multidrug resistance protein MdtA-like alpha-helical hairpin" evidence="6">
    <location>
        <begin position="195"/>
        <end position="254"/>
    </location>
</feature>
<evidence type="ECO:0000256" key="1">
    <source>
        <dbReference type="ARBA" id="ARBA00004167"/>
    </source>
</evidence>
<dbReference type="PANTHER" id="PTHR30386:SF26">
    <property type="entry name" value="TRANSPORT PROTEIN COMB"/>
    <property type="match status" value="1"/>
</dbReference>
<organism evidence="7 8">
    <name type="scientific">Flagellimonas allohymeniacidonis</name>
    <dbReference type="NCBI Taxonomy" id="2517819"/>
    <lineage>
        <taxon>Bacteria</taxon>
        <taxon>Pseudomonadati</taxon>
        <taxon>Bacteroidota</taxon>
        <taxon>Flavobacteriia</taxon>
        <taxon>Flavobacteriales</taxon>
        <taxon>Flavobacteriaceae</taxon>
        <taxon>Flagellimonas</taxon>
    </lineage>
</organism>
<dbReference type="Gene3D" id="2.40.30.170">
    <property type="match status" value="1"/>
</dbReference>
<dbReference type="PRINTS" id="PR01490">
    <property type="entry name" value="RTXTOXIND"/>
</dbReference>
<evidence type="ECO:0000313" key="7">
    <source>
        <dbReference type="EMBL" id="TAI48089.1"/>
    </source>
</evidence>
<evidence type="ECO:0000256" key="4">
    <source>
        <dbReference type="ARBA" id="ARBA00023136"/>
    </source>
</evidence>
<evidence type="ECO:0000256" key="5">
    <source>
        <dbReference type="SAM" id="Phobius"/>
    </source>
</evidence>
<dbReference type="OrthoDB" id="7057889at2"/>
<keyword evidence="2 5" id="KW-0812">Transmembrane</keyword>
<dbReference type="Pfam" id="PF25876">
    <property type="entry name" value="HH_MFP_RND"/>
    <property type="match status" value="1"/>
</dbReference>